<evidence type="ECO:0008006" key="6">
    <source>
        <dbReference type="Google" id="ProtNLM"/>
    </source>
</evidence>
<evidence type="ECO:0000256" key="2">
    <source>
        <dbReference type="ARBA" id="ARBA00023015"/>
    </source>
</evidence>
<dbReference type="Gene3D" id="3.40.50.2300">
    <property type="match status" value="1"/>
</dbReference>
<keyword evidence="1" id="KW-0902">Two-component regulatory system</keyword>
<dbReference type="EMBL" id="JACEIK010001419">
    <property type="protein sequence ID" value="MCD7469241.1"/>
    <property type="molecule type" value="Genomic_DNA"/>
</dbReference>
<evidence type="ECO:0000313" key="4">
    <source>
        <dbReference type="EMBL" id="MCD7469241.1"/>
    </source>
</evidence>
<keyword evidence="5" id="KW-1185">Reference proteome</keyword>
<dbReference type="SUPFAM" id="SSF52172">
    <property type="entry name" value="CheY-like"/>
    <property type="match status" value="1"/>
</dbReference>
<dbReference type="Proteomes" id="UP000823775">
    <property type="component" value="Unassembled WGS sequence"/>
</dbReference>
<evidence type="ECO:0000256" key="3">
    <source>
        <dbReference type="ARBA" id="ARBA00023163"/>
    </source>
</evidence>
<sequence length="330" mass="37751">MASPYHGMIEEVHVMLVDDDTKFVTVMVDLLKSYDYKGMSMLSKGKKKFDVMIINVHSFNPLSFQLLAQAVAFDIISLFVCDEYNELLAKKAMDEGTYFYLEKPFDEEFVKYLWQFILREKIQREKEREKLEKNGDLMNVDDIGNNSIVGDNEKQHGEKKNVSNTEKRAIIFMRLQTISYRMGNTSRGGREVEKARKRLMKEKAKPMLLIRLLGESLAQNGLWIFMPNSWKLCNNLVKENVTCKSSSDAGNATINDYNLNVNVNNVTTYSCRKIMFDTYAENATISGLGAANANFQQHICEPNMSDPRNIVAASYESDIEGSDSNEKEKL</sequence>
<proteinExistence type="predicted"/>
<gene>
    <name evidence="4" type="ORF">HAX54_008112</name>
</gene>
<accession>A0ABS8TCS0</accession>
<dbReference type="InterPro" id="IPR045279">
    <property type="entry name" value="ARR-like"/>
</dbReference>
<name>A0ABS8TCS0_DATST</name>
<keyword evidence="2" id="KW-0805">Transcription regulation</keyword>
<evidence type="ECO:0000313" key="5">
    <source>
        <dbReference type="Proteomes" id="UP000823775"/>
    </source>
</evidence>
<dbReference type="InterPro" id="IPR011006">
    <property type="entry name" value="CheY-like_superfamily"/>
</dbReference>
<organism evidence="4 5">
    <name type="scientific">Datura stramonium</name>
    <name type="common">Jimsonweed</name>
    <name type="synonym">Common thornapple</name>
    <dbReference type="NCBI Taxonomy" id="4076"/>
    <lineage>
        <taxon>Eukaryota</taxon>
        <taxon>Viridiplantae</taxon>
        <taxon>Streptophyta</taxon>
        <taxon>Embryophyta</taxon>
        <taxon>Tracheophyta</taxon>
        <taxon>Spermatophyta</taxon>
        <taxon>Magnoliopsida</taxon>
        <taxon>eudicotyledons</taxon>
        <taxon>Gunneridae</taxon>
        <taxon>Pentapetalae</taxon>
        <taxon>asterids</taxon>
        <taxon>lamiids</taxon>
        <taxon>Solanales</taxon>
        <taxon>Solanaceae</taxon>
        <taxon>Solanoideae</taxon>
        <taxon>Datureae</taxon>
        <taxon>Datura</taxon>
    </lineage>
</organism>
<dbReference type="PANTHER" id="PTHR43874">
    <property type="entry name" value="TWO-COMPONENT RESPONSE REGULATOR"/>
    <property type="match status" value="1"/>
</dbReference>
<reference evidence="4 5" key="1">
    <citation type="journal article" date="2021" name="BMC Genomics">
        <title>Datura genome reveals duplications of psychoactive alkaloid biosynthetic genes and high mutation rate following tissue culture.</title>
        <authorList>
            <person name="Rajewski A."/>
            <person name="Carter-House D."/>
            <person name="Stajich J."/>
            <person name="Litt A."/>
        </authorList>
    </citation>
    <scope>NUCLEOTIDE SEQUENCE [LARGE SCALE GENOMIC DNA]</scope>
    <source>
        <strain evidence="4">AR-01</strain>
    </source>
</reference>
<dbReference type="PANTHER" id="PTHR43874:SF87">
    <property type="entry name" value="HTH MYB-TYPE DOMAIN-CONTAINING PROTEIN"/>
    <property type="match status" value="1"/>
</dbReference>
<keyword evidence="3" id="KW-0804">Transcription</keyword>
<comment type="caution">
    <text evidence="4">The sequence shown here is derived from an EMBL/GenBank/DDBJ whole genome shotgun (WGS) entry which is preliminary data.</text>
</comment>
<evidence type="ECO:0000256" key="1">
    <source>
        <dbReference type="ARBA" id="ARBA00023012"/>
    </source>
</evidence>
<protein>
    <recommendedName>
        <fullName evidence="6">Response regulatory domain-containing protein</fullName>
    </recommendedName>
</protein>